<comment type="similarity">
    <text evidence="2">Belongs to the LytR/CpsA/Psr (LCP) family.</text>
</comment>
<evidence type="ECO:0000256" key="11">
    <source>
        <dbReference type="ARBA" id="ARBA00040752"/>
    </source>
</evidence>
<name>A0A6N3GGH3_ENTCA</name>
<proteinExistence type="inferred from homology"/>
<evidence type="ECO:0000256" key="5">
    <source>
        <dbReference type="ARBA" id="ARBA00022968"/>
    </source>
</evidence>
<evidence type="ECO:0000256" key="12">
    <source>
        <dbReference type="SAM" id="MobiDB-lite"/>
    </source>
</evidence>
<evidence type="ECO:0000256" key="3">
    <source>
        <dbReference type="ARBA" id="ARBA00022475"/>
    </source>
</evidence>
<evidence type="ECO:0000256" key="2">
    <source>
        <dbReference type="ARBA" id="ARBA00006068"/>
    </source>
</evidence>
<gene>
    <name evidence="15" type="primary">msrR</name>
    <name evidence="15" type="ORF">ECLFYP2_00915</name>
</gene>
<keyword evidence="3" id="KW-1003">Cell membrane</keyword>
<evidence type="ECO:0000256" key="8">
    <source>
        <dbReference type="ARBA" id="ARBA00023136"/>
    </source>
</evidence>
<dbReference type="PANTHER" id="PTHR33392">
    <property type="entry name" value="POLYISOPRENYL-TEICHOIC ACID--PEPTIDOGLYCAN TEICHOIC ACID TRANSFERASE TAGU"/>
    <property type="match status" value="1"/>
</dbReference>
<feature type="domain" description="Cell envelope-related transcriptional attenuator" evidence="14">
    <location>
        <begin position="198"/>
        <end position="342"/>
    </location>
</feature>
<feature type="compositionally biased region" description="Basic and acidic residues" evidence="12">
    <location>
        <begin position="1"/>
        <end position="18"/>
    </location>
</feature>
<keyword evidence="9" id="KW-0804">Transcription</keyword>
<dbReference type="NCBIfam" id="TIGR00350">
    <property type="entry name" value="lytR_cpsA_psr"/>
    <property type="match status" value="1"/>
</dbReference>
<evidence type="ECO:0000259" key="14">
    <source>
        <dbReference type="Pfam" id="PF03816"/>
    </source>
</evidence>
<dbReference type="InterPro" id="IPR050922">
    <property type="entry name" value="LytR/CpsA/Psr_CW_biosynth"/>
</dbReference>
<evidence type="ECO:0000256" key="1">
    <source>
        <dbReference type="ARBA" id="ARBA00004401"/>
    </source>
</evidence>
<feature type="compositionally biased region" description="Basic residues" evidence="12">
    <location>
        <begin position="112"/>
        <end position="129"/>
    </location>
</feature>
<evidence type="ECO:0000256" key="6">
    <source>
        <dbReference type="ARBA" id="ARBA00022989"/>
    </source>
</evidence>
<evidence type="ECO:0000256" key="9">
    <source>
        <dbReference type="ARBA" id="ARBA00023163"/>
    </source>
</evidence>
<sequence length="424" mass="47042">MSRMEKNKKLHERLEKESSQAAKESIFARREAKRRNQRVRPSDSTSSADEPVRDILYQNTEHPRASDPRAAQSSREQSQVGIKKSEGRKSAIPPLSAQGPAMHQGQEQSKQKPQKLKKSKQPKQKKKRKHPVLRIVVRVLLVLFAYSLIAFLVGQQVARSDAAFATTDEETFNGTAAANGARNILLIGSDSREGEAGRADTIMVLQLDGPSKQPKLLSFMRDTLVTIPGYGENKINAAYAFGGADLVRQTLAENFGLETNYYAKVDFRSFEKVIDTLFPSGVAINAEKDMSKNLEVAIKQGQQQMNGLELLQYARFRMDEEGDFGRVRRQQQVMDAIFSEMKNPLAILKLPYAAGKVLGYASTNLPMSFLLKNTFSIARGARGVDSLTVPVADSWQYGSSASAGSVLVVNLETNQQAIRNFLNE</sequence>
<evidence type="ECO:0000256" key="7">
    <source>
        <dbReference type="ARBA" id="ARBA00023015"/>
    </source>
</evidence>
<feature type="compositionally biased region" description="Polar residues" evidence="12">
    <location>
        <begin position="71"/>
        <end position="80"/>
    </location>
</feature>
<organism evidence="15">
    <name type="scientific">Enterococcus casseliflavus</name>
    <name type="common">Enterococcus flavescens</name>
    <dbReference type="NCBI Taxonomy" id="37734"/>
    <lineage>
        <taxon>Bacteria</taxon>
        <taxon>Bacillati</taxon>
        <taxon>Bacillota</taxon>
        <taxon>Bacilli</taxon>
        <taxon>Lactobacillales</taxon>
        <taxon>Enterococcaceae</taxon>
        <taxon>Enterococcus</taxon>
    </lineage>
</organism>
<feature type="transmembrane region" description="Helical" evidence="13">
    <location>
        <begin position="135"/>
        <end position="154"/>
    </location>
</feature>
<protein>
    <recommendedName>
        <fullName evidence="11">Regulatory protein MsrR</fullName>
    </recommendedName>
</protein>
<comment type="subcellular location">
    <subcellularLocation>
        <location evidence="1">Cell membrane</location>
        <topology evidence="1">Single-pass type II membrane protein</topology>
    </subcellularLocation>
</comment>
<evidence type="ECO:0000256" key="13">
    <source>
        <dbReference type="SAM" id="Phobius"/>
    </source>
</evidence>
<keyword evidence="6 13" id="KW-1133">Transmembrane helix</keyword>
<keyword evidence="7" id="KW-0805">Transcription regulation</keyword>
<evidence type="ECO:0000256" key="10">
    <source>
        <dbReference type="ARBA" id="ARBA00037178"/>
    </source>
</evidence>
<reference evidence="15" key="1">
    <citation type="submission" date="2019-11" db="EMBL/GenBank/DDBJ databases">
        <authorList>
            <person name="Feng L."/>
        </authorList>
    </citation>
    <scope>NUCLEOTIDE SEQUENCE</scope>
    <source>
        <strain evidence="15">ECasseliflavusLFYP2</strain>
    </source>
</reference>
<dbReference type="GO" id="GO:0005886">
    <property type="term" value="C:plasma membrane"/>
    <property type="evidence" value="ECO:0007669"/>
    <property type="project" value="UniProtKB-SubCell"/>
</dbReference>
<dbReference type="InterPro" id="IPR004474">
    <property type="entry name" value="LytR_CpsA_psr"/>
</dbReference>
<keyword evidence="8 13" id="KW-0472">Membrane</keyword>
<comment type="function">
    <text evidence="10">Involved in SarA attenuation. Affects resistance to oxacillin and teicoplanin, as well as the synthesis of virulence factors.</text>
</comment>
<dbReference type="Pfam" id="PF03816">
    <property type="entry name" value="LytR_cpsA_psr"/>
    <property type="match status" value="1"/>
</dbReference>
<keyword evidence="4 13" id="KW-0812">Transmembrane</keyword>
<dbReference type="PANTHER" id="PTHR33392:SF8">
    <property type="entry name" value="REGULATORY PROTEIN MSRR"/>
    <property type="match status" value="1"/>
</dbReference>
<evidence type="ECO:0000256" key="4">
    <source>
        <dbReference type="ARBA" id="ARBA00022692"/>
    </source>
</evidence>
<dbReference type="EMBL" id="CACRTX010000020">
    <property type="protein sequence ID" value="VYU63422.1"/>
    <property type="molecule type" value="Genomic_DNA"/>
</dbReference>
<dbReference type="RefSeq" id="WP_034857433.1">
    <property type="nucleotide sequence ID" value="NZ_CACRTX010000020.1"/>
</dbReference>
<feature type="region of interest" description="Disordered" evidence="12">
    <location>
        <begin position="1"/>
        <end position="129"/>
    </location>
</feature>
<dbReference type="Gene3D" id="3.40.630.190">
    <property type="entry name" value="LCP protein"/>
    <property type="match status" value="1"/>
</dbReference>
<dbReference type="AlphaFoldDB" id="A0A6N3GGH3"/>
<evidence type="ECO:0000313" key="15">
    <source>
        <dbReference type="EMBL" id="VYU63422.1"/>
    </source>
</evidence>
<keyword evidence="5" id="KW-0735">Signal-anchor</keyword>
<accession>A0A6N3GGH3</accession>